<dbReference type="SUPFAM" id="SSF53901">
    <property type="entry name" value="Thiolase-like"/>
    <property type="match status" value="1"/>
</dbReference>
<dbReference type="Pfam" id="PF13723">
    <property type="entry name" value="Ketoacyl-synt_2"/>
    <property type="match status" value="1"/>
</dbReference>
<evidence type="ECO:0000313" key="2">
    <source>
        <dbReference type="EMBL" id="NDP47468.1"/>
    </source>
</evidence>
<dbReference type="InterPro" id="IPR016039">
    <property type="entry name" value="Thiolase-like"/>
</dbReference>
<gene>
    <name evidence="2" type="ORF">GZ085_03585</name>
</gene>
<evidence type="ECO:0000259" key="1">
    <source>
        <dbReference type="Pfam" id="PF13723"/>
    </source>
</evidence>
<dbReference type="InterPro" id="IPR014030">
    <property type="entry name" value="Ketoacyl_synth_N"/>
</dbReference>
<dbReference type="Proteomes" id="UP000483432">
    <property type="component" value="Unassembled WGS sequence"/>
</dbReference>
<comment type="caution">
    <text evidence="2">The sequence shown here is derived from an EMBL/GenBank/DDBJ whole genome shotgun (WGS) entry which is preliminary data.</text>
</comment>
<name>A0A7C9P8C9_9PROT</name>
<evidence type="ECO:0000313" key="3">
    <source>
        <dbReference type="Proteomes" id="UP000483432"/>
    </source>
</evidence>
<organism evidence="2 3">
    <name type="scientific">Sulfuriferula multivorans</name>
    <dbReference type="NCBI Taxonomy" id="1559896"/>
    <lineage>
        <taxon>Bacteria</taxon>
        <taxon>Pseudomonadati</taxon>
        <taxon>Pseudomonadota</taxon>
        <taxon>Betaproteobacteria</taxon>
        <taxon>Nitrosomonadales</taxon>
        <taxon>Sulfuricellaceae</taxon>
        <taxon>Sulfuriferula</taxon>
    </lineage>
</organism>
<dbReference type="EMBL" id="JAAFGW010000033">
    <property type="protein sequence ID" value="NDP47468.1"/>
    <property type="molecule type" value="Genomic_DNA"/>
</dbReference>
<protein>
    <submittedName>
        <fullName evidence="2">Beta-ketoacyl synthase chain length factor</fullName>
    </submittedName>
</protein>
<dbReference type="AlphaFoldDB" id="A0A7C9P8C9"/>
<feature type="domain" description="Beta-ketoacyl synthase-like N-terminal" evidence="1">
    <location>
        <begin position="37"/>
        <end position="216"/>
    </location>
</feature>
<reference evidence="2 3" key="1">
    <citation type="submission" date="2019-09" db="EMBL/GenBank/DDBJ databases">
        <title>H2 Metabolism Revealed by Metagenomic Analysis in Subglacial Sediment of East Antarctica.</title>
        <authorList>
            <person name="Yang Z."/>
            <person name="Zhang Y."/>
            <person name="Lv Y."/>
            <person name="Yan W."/>
            <person name="Xiao X."/>
            <person name="Sun B."/>
            <person name="Ma H."/>
        </authorList>
    </citation>
    <scope>NUCLEOTIDE SEQUENCE [LARGE SCALE GENOMIC DNA]</scope>
    <source>
        <strain evidence="2">Bin2_2</strain>
    </source>
</reference>
<sequence>MTLPNTILTAWIEGVGLLGPGLRDWPSAQSVLTGNAPYVPSPMTAPPPQGLPPAERRRAGVSVKVALAVAQEAIAMGQLDARQLSTVFASSGADGDNCDAICAVLASEDRHISPTRFHNSVHNAPAGYWGIASGAMAPATVLCVYDGCFSAGLLEALTQVTVEGSSALLIAYDSPYPEPLNANRPLPSAMGIALALTPQKSALSLARIQISLTDAAPNALDDNALEALRRAIPAARGLPVLQALAGKQASEVVLDYLEPLRLAVNIEPCN</sequence>
<dbReference type="GO" id="GO:0016746">
    <property type="term" value="F:acyltransferase activity"/>
    <property type="evidence" value="ECO:0007669"/>
    <property type="project" value="InterPro"/>
</dbReference>
<proteinExistence type="predicted"/>
<accession>A0A7C9P8C9</accession>